<keyword evidence="2" id="KW-1185">Reference proteome</keyword>
<dbReference type="AlphaFoldDB" id="D3PU89"/>
<dbReference type="SUPFAM" id="SSF53756">
    <property type="entry name" value="UDP-Glycosyltransferase/glycogen phosphorylase"/>
    <property type="match status" value="1"/>
</dbReference>
<protein>
    <recommendedName>
        <fullName evidence="3">Glycosyl transferase family 9</fullName>
    </recommendedName>
</protein>
<evidence type="ECO:0000313" key="2">
    <source>
        <dbReference type="Proteomes" id="UP000000844"/>
    </source>
</evidence>
<proteinExistence type="predicted"/>
<dbReference type="Proteomes" id="UP000000844">
    <property type="component" value="Chromosome"/>
</dbReference>
<dbReference type="KEGG" id="sna:Snas_1326"/>
<dbReference type="STRING" id="446470.Snas_1326"/>
<dbReference type="InterPro" id="IPR002201">
    <property type="entry name" value="Glyco_trans_9"/>
</dbReference>
<dbReference type="eggNOG" id="COG0859">
    <property type="taxonomic scope" value="Bacteria"/>
</dbReference>
<dbReference type="RefSeq" id="WP_013016606.1">
    <property type="nucleotide sequence ID" value="NC_013947.1"/>
</dbReference>
<dbReference type="GO" id="GO:0016757">
    <property type="term" value="F:glycosyltransferase activity"/>
    <property type="evidence" value="ECO:0007669"/>
    <property type="project" value="InterPro"/>
</dbReference>
<dbReference type="Pfam" id="PF01075">
    <property type="entry name" value="Glyco_transf_9"/>
    <property type="match status" value="1"/>
</dbReference>
<evidence type="ECO:0008006" key="3">
    <source>
        <dbReference type="Google" id="ProtNLM"/>
    </source>
</evidence>
<name>D3PU89_STANL</name>
<reference evidence="1 2" key="1">
    <citation type="journal article" date="2009" name="Stand. Genomic Sci.">
        <title>Complete genome sequence of Stackebrandtia nassauensis type strain (LLR-40K-21).</title>
        <authorList>
            <person name="Munk C."/>
            <person name="Lapidus A."/>
            <person name="Copeland A."/>
            <person name="Jando M."/>
            <person name="Mayilraj S."/>
            <person name="Glavina Del Rio T."/>
            <person name="Nolan M."/>
            <person name="Chen F."/>
            <person name="Lucas S."/>
            <person name="Tice H."/>
            <person name="Cheng J.F."/>
            <person name="Han C."/>
            <person name="Detter J.C."/>
            <person name="Bruce D."/>
            <person name="Goodwin L."/>
            <person name="Chain P."/>
            <person name="Pitluck S."/>
            <person name="Goker M."/>
            <person name="Ovchinikova G."/>
            <person name="Pati A."/>
            <person name="Ivanova N."/>
            <person name="Mavromatis K."/>
            <person name="Chen A."/>
            <person name="Palaniappan K."/>
            <person name="Land M."/>
            <person name="Hauser L."/>
            <person name="Chang Y.J."/>
            <person name="Jeffries C.D."/>
            <person name="Bristow J."/>
            <person name="Eisen J.A."/>
            <person name="Markowitz V."/>
            <person name="Hugenholtz P."/>
            <person name="Kyrpides N.C."/>
            <person name="Klenk H.P."/>
        </authorList>
    </citation>
    <scope>NUCLEOTIDE SEQUENCE [LARGE SCALE GENOMIC DNA]</scope>
    <source>
        <strain evidence="2">DSM 44728 / CIP 108903 / NRRL B-16338 / NBRC 102104 / LLR-40K-21</strain>
    </source>
</reference>
<sequence>MSFEGWRIRPVATWRGGPPRLPHDQLPIGRTLPYRRAAGAGPSGPTELYTHVIECGWRAEFLVRSKIPAGPPTEPARLGDLLLSMATVRALTEAFPDERPVYRGDRGALMSRCELDLDIGETADGSTVSTDGGAVQRLEVRPVRPPRWVGWPEAPDRMTTVMPIWLDDTGNGVDVHAAMPSRYYLQIEQDLGIRLPADAGPVAPRYRSTVGSAEPGHTVFVATTSSPDGKDFGIDGFAAVARELAALSPRASRFTLLSNELDNGTRVGDGGLIEIVNGMDAAECVDLFASAELVVGNDTGLTHLAALSLRPDGTGPEVISLYNIFSPLAWTTASPRHHAVATRLSQQFALSDVNIYLNQSGEFVDPAAWADAGSMRTVPAEVVARFAAECAGWR</sequence>
<organism evidence="1 2">
    <name type="scientific">Stackebrandtia nassauensis (strain DSM 44728 / CIP 108903 / NRRL B-16338 / NBRC 102104 / LLR-40K-21)</name>
    <dbReference type="NCBI Taxonomy" id="446470"/>
    <lineage>
        <taxon>Bacteria</taxon>
        <taxon>Bacillati</taxon>
        <taxon>Actinomycetota</taxon>
        <taxon>Actinomycetes</taxon>
        <taxon>Glycomycetales</taxon>
        <taxon>Glycomycetaceae</taxon>
        <taxon>Stackebrandtia</taxon>
    </lineage>
</organism>
<dbReference type="HOGENOM" id="CLU_700023_0_0_11"/>
<gene>
    <name evidence="1" type="ordered locus">Snas_1326</name>
</gene>
<dbReference type="Gene3D" id="3.40.50.2000">
    <property type="entry name" value="Glycogen Phosphorylase B"/>
    <property type="match status" value="1"/>
</dbReference>
<accession>D3PU89</accession>
<evidence type="ECO:0000313" key="1">
    <source>
        <dbReference type="EMBL" id="ADD41035.1"/>
    </source>
</evidence>
<dbReference type="EMBL" id="CP001778">
    <property type="protein sequence ID" value="ADD41035.1"/>
    <property type="molecule type" value="Genomic_DNA"/>
</dbReference>